<evidence type="ECO:0000313" key="2">
    <source>
        <dbReference type="EMBL" id="NNU33057.1"/>
    </source>
</evidence>
<protein>
    <recommendedName>
        <fullName evidence="4">YncE family protein</fullName>
    </recommendedName>
</protein>
<dbReference type="PANTHER" id="PTHR47197">
    <property type="entry name" value="PROTEIN NIRF"/>
    <property type="match status" value="1"/>
</dbReference>
<dbReference type="PANTHER" id="PTHR47197:SF3">
    <property type="entry name" value="DIHYDRO-HEME D1 DEHYDROGENASE"/>
    <property type="match status" value="1"/>
</dbReference>
<organism evidence="2 3">
    <name type="scientific">Mucilaginibacter humi</name>
    <dbReference type="NCBI Taxonomy" id="2732510"/>
    <lineage>
        <taxon>Bacteria</taxon>
        <taxon>Pseudomonadati</taxon>
        <taxon>Bacteroidota</taxon>
        <taxon>Sphingobacteriia</taxon>
        <taxon>Sphingobacteriales</taxon>
        <taxon>Sphingobacteriaceae</taxon>
        <taxon>Mucilaginibacter</taxon>
    </lineage>
</organism>
<name>A0ABX1VYK8_9SPHI</name>
<dbReference type="SUPFAM" id="SSF51004">
    <property type="entry name" value="C-terminal (heme d1) domain of cytochrome cd1-nitrite reductase"/>
    <property type="match status" value="1"/>
</dbReference>
<keyword evidence="1" id="KW-0732">Signal</keyword>
<keyword evidence="3" id="KW-1185">Reference proteome</keyword>
<evidence type="ECO:0000256" key="1">
    <source>
        <dbReference type="SAM" id="SignalP"/>
    </source>
</evidence>
<comment type="caution">
    <text evidence="2">The sequence shown here is derived from an EMBL/GenBank/DDBJ whole genome shotgun (WGS) entry which is preliminary data.</text>
</comment>
<dbReference type="EMBL" id="JABFCR010000001">
    <property type="protein sequence ID" value="NNU33057.1"/>
    <property type="molecule type" value="Genomic_DNA"/>
</dbReference>
<dbReference type="InterPro" id="IPR051200">
    <property type="entry name" value="Host-pathogen_enzymatic-act"/>
</dbReference>
<proteinExistence type="predicted"/>
<dbReference type="RefSeq" id="WP_217451889.1">
    <property type="nucleotide sequence ID" value="NZ_JABFCR010000001.1"/>
</dbReference>
<dbReference type="Proteomes" id="UP000566071">
    <property type="component" value="Unassembled WGS sequence"/>
</dbReference>
<accession>A0ABX1VYK8</accession>
<evidence type="ECO:0008006" key="4">
    <source>
        <dbReference type="Google" id="ProtNLM"/>
    </source>
</evidence>
<sequence>MAALSCILLLAPNVNAQVNQVVNAGDATAPAVFPSADCIYKWTNDNPSIGLAASGTGNIASFIAKNDGFVPAIATVKARLQTFGYQTVGTTTYAIDLVDYTQAGVVPVVNASLQGTSPDGSAVYFMSGTDNHTLYKVDGRNNKLLATIPVSAGFYNIIASSNIVGLIFSPDGNKIYTYSTQTKSIVVINTITNTVENTISLNPGRTYNPIIQMSPDGGLLYLLSGDSSNQSVLTIVNTVTNSVASTVTLTVKGGRLFLNADGTKLYIGSGDANSPALTLYDTITGAVSVIPTPAGMGFSSMSLDGKKAYLTQNAIVDMVTLFIF</sequence>
<gene>
    <name evidence="2" type="ORF">HK413_00535</name>
</gene>
<dbReference type="Gene3D" id="2.130.10.10">
    <property type="entry name" value="YVTN repeat-like/Quinoprotein amine dehydrogenase"/>
    <property type="match status" value="1"/>
</dbReference>
<dbReference type="InterPro" id="IPR015943">
    <property type="entry name" value="WD40/YVTN_repeat-like_dom_sf"/>
</dbReference>
<feature type="chain" id="PRO_5045814535" description="YncE family protein" evidence="1">
    <location>
        <begin position="17"/>
        <end position="324"/>
    </location>
</feature>
<dbReference type="InterPro" id="IPR011048">
    <property type="entry name" value="Haem_d1_sf"/>
</dbReference>
<evidence type="ECO:0000313" key="3">
    <source>
        <dbReference type="Proteomes" id="UP000566071"/>
    </source>
</evidence>
<reference evidence="2 3" key="1">
    <citation type="submission" date="2020-05" db="EMBL/GenBank/DDBJ databases">
        <authorList>
            <person name="Khan S.A."/>
            <person name="Jeon C.O."/>
            <person name="Chun B.H."/>
        </authorList>
    </citation>
    <scope>NUCLEOTIDE SEQUENCE [LARGE SCALE GENOMIC DNA]</scope>
    <source>
        <strain evidence="2 3">S1162</strain>
    </source>
</reference>
<feature type="signal peptide" evidence="1">
    <location>
        <begin position="1"/>
        <end position="16"/>
    </location>
</feature>